<proteinExistence type="predicted"/>
<dbReference type="InterPro" id="IPR036277">
    <property type="entry name" value="SMC_hinge_sf"/>
</dbReference>
<dbReference type="EMBL" id="CADEPI010000231">
    <property type="protein sequence ID" value="CAB3381327.1"/>
    <property type="molecule type" value="Genomic_DNA"/>
</dbReference>
<dbReference type="GO" id="GO:0051301">
    <property type="term" value="P:cell division"/>
    <property type="evidence" value="ECO:0007669"/>
    <property type="project" value="UniProtKB-KW"/>
</dbReference>
<evidence type="ECO:0000313" key="10">
    <source>
        <dbReference type="Proteomes" id="UP000494165"/>
    </source>
</evidence>
<keyword evidence="4" id="KW-0175">Coiled coil</keyword>
<dbReference type="PANTHER" id="PTHR18937:SF12">
    <property type="entry name" value="STRUCTURAL MAINTENANCE OF CHROMOSOMES PROTEIN"/>
    <property type="match status" value="1"/>
</dbReference>
<feature type="domain" description="RecF/RecN/SMC N-terminal" evidence="8">
    <location>
        <begin position="4"/>
        <end position="391"/>
    </location>
</feature>
<name>A0A8S1DMN7_9INSE</name>
<keyword evidence="10" id="KW-1185">Reference proteome</keyword>
<keyword evidence="6" id="KW-0131">Cell cycle</keyword>
<keyword evidence="3" id="KW-0498">Mitosis</keyword>
<dbReference type="GO" id="GO:0005634">
    <property type="term" value="C:nucleus"/>
    <property type="evidence" value="ECO:0007669"/>
    <property type="project" value="UniProtKB-SubCell"/>
</dbReference>
<evidence type="ECO:0000256" key="3">
    <source>
        <dbReference type="ARBA" id="ARBA00022776"/>
    </source>
</evidence>
<comment type="subcellular location">
    <subcellularLocation>
        <location evidence="1">Nucleus</location>
    </subcellularLocation>
</comment>
<protein>
    <recommendedName>
        <fullName evidence="8">RecF/RecN/SMC N-terminal domain-containing protein</fullName>
    </recommendedName>
</protein>
<evidence type="ECO:0000256" key="7">
    <source>
        <dbReference type="SAM" id="MobiDB-lite"/>
    </source>
</evidence>
<accession>A0A8S1DMN7</accession>
<evidence type="ECO:0000256" key="5">
    <source>
        <dbReference type="ARBA" id="ARBA00023242"/>
    </source>
</evidence>
<organism evidence="9 10">
    <name type="scientific">Cloeon dipterum</name>
    <dbReference type="NCBI Taxonomy" id="197152"/>
    <lineage>
        <taxon>Eukaryota</taxon>
        <taxon>Metazoa</taxon>
        <taxon>Ecdysozoa</taxon>
        <taxon>Arthropoda</taxon>
        <taxon>Hexapoda</taxon>
        <taxon>Insecta</taxon>
        <taxon>Pterygota</taxon>
        <taxon>Palaeoptera</taxon>
        <taxon>Ephemeroptera</taxon>
        <taxon>Pisciforma</taxon>
        <taxon>Baetidae</taxon>
        <taxon>Cloeon</taxon>
    </lineage>
</organism>
<dbReference type="Gene3D" id="3.30.70.1620">
    <property type="match status" value="1"/>
</dbReference>
<dbReference type="GO" id="GO:0005524">
    <property type="term" value="F:ATP binding"/>
    <property type="evidence" value="ECO:0007669"/>
    <property type="project" value="InterPro"/>
</dbReference>
<reference evidence="9 10" key="1">
    <citation type="submission" date="2020-04" db="EMBL/GenBank/DDBJ databases">
        <authorList>
            <person name="Alioto T."/>
            <person name="Alioto T."/>
            <person name="Gomez Garrido J."/>
        </authorList>
    </citation>
    <scope>NUCLEOTIDE SEQUENCE [LARGE SCALE GENOMIC DNA]</scope>
</reference>
<feature type="region of interest" description="Disordered" evidence="7">
    <location>
        <begin position="238"/>
        <end position="261"/>
    </location>
</feature>
<evidence type="ECO:0000256" key="6">
    <source>
        <dbReference type="ARBA" id="ARBA00023306"/>
    </source>
</evidence>
<gene>
    <name evidence="9" type="ORF">CLODIP_2_CD11109</name>
</gene>
<dbReference type="AlphaFoldDB" id="A0A8S1DMN7"/>
<comment type="caution">
    <text evidence="9">The sequence shown here is derived from an EMBL/GenBank/DDBJ whole genome shotgun (WGS) entry which is preliminary data.</text>
</comment>
<dbReference type="PANTHER" id="PTHR18937">
    <property type="entry name" value="STRUCTURAL MAINTENANCE OF CHROMOSOMES SMC FAMILY MEMBER"/>
    <property type="match status" value="1"/>
</dbReference>
<dbReference type="GO" id="GO:0007062">
    <property type="term" value="P:sister chromatid cohesion"/>
    <property type="evidence" value="ECO:0007669"/>
    <property type="project" value="TreeGrafter"/>
</dbReference>
<dbReference type="GO" id="GO:0008278">
    <property type="term" value="C:cohesin complex"/>
    <property type="evidence" value="ECO:0007669"/>
    <property type="project" value="TreeGrafter"/>
</dbReference>
<dbReference type="SUPFAM" id="SSF75553">
    <property type="entry name" value="Smc hinge domain"/>
    <property type="match status" value="1"/>
</dbReference>
<dbReference type="Proteomes" id="UP000494165">
    <property type="component" value="Unassembled WGS sequence"/>
</dbReference>
<dbReference type="SUPFAM" id="SSF52540">
    <property type="entry name" value="P-loop containing nucleoside triphosphate hydrolases"/>
    <property type="match status" value="1"/>
</dbReference>
<dbReference type="Pfam" id="PF02463">
    <property type="entry name" value="SMC_N"/>
    <property type="match status" value="1"/>
</dbReference>
<dbReference type="InterPro" id="IPR027417">
    <property type="entry name" value="P-loop_NTPase"/>
</dbReference>
<evidence type="ECO:0000256" key="4">
    <source>
        <dbReference type="ARBA" id="ARBA00023054"/>
    </source>
</evidence>
<dbReference type="OrthoDB" id="413649at2759"/>
<evidence type="ECO:0000256" key="1">
    <source>
        <dbReference type="ARBA" id="ARBA00004123"/>
    </source>
</evidence>
<dbReference type="Gene3D" id="3.40.50.300">
    <property type="entry name" value="P-loop containing nucleotide triphosphate hydrolases"/>
    <property type="match status" value="1"/>
</dbReference>
<dbReference type="GO" id="GO:0003677">
    <property type="term" value="F:DNA binding"/>
    <property type="evidence" value="ECO:0007669"/>
    <property type="project" value="TreeGrafter"/>
</dbReference>
<sequence>MPAFLKYIAVDNFKSYWGSQKIGPLKPFTAVIGPNGSGKSNFMDAISFVMGEKNIVSAISRSASVTAIFELEDGIEKSFTRVVLGSSSENRIDEETVSSQQYLSELERLGINTKAKNFLVFQGAVESIALKNPKERTALFQEISRSGILKEEYDRLKVEMSQAEADTQLTYNKKRNIALERKETKMEKEEAEKYQRLKDELADKQVELALFRLYHNEKNIELITDELQTQQQVVQRIEQSKEGKEEELKEKKKEQGKIGREMAKTEQEIREIETEINKKRPTFIKAKEKVAHHQKKLETADKFMAQAKKAYRNIEEPKNVKLLYDVLQFDPPDIKRAVLFATNNALVCESPDDAMKVAYEMQDDQRYDAVALDGTHYQKSGMISGGSLDLARKAKRWDEKHLSNLSSRRKSG</sequence>
<dbReference type="InterPro" id="IPR003395">
    <property type="entry name" value="RecF/RecN/SMC_N"/>
</dbReference>
<keyword evidence="5" id="KW-0539">Nucleus</keyword>
<evidence type="ECO:0000256" key="2">
    <source>
        <dbReference type="ARBA" id="ARBA00022618"/>
    </source>
</evidence>
<evidence type="ECO:0000313" key="9">
    <source>
        <dbReference type="EMBL" id="CAB3381327.1"/>
    </source>
</evidence>
<keyword evidence="2" id="KW-0132">Cell division</keyword>
<evidence type="ECO:0000259" key="8">
    <source>
        <dbReference type="Pfam" id="PF02463"/>
    </source>
</evidence>